<dbReference type="Proteomes" id="UP001500102">
    <property type="component" value="Unassembled WGS sequence"/>
</dbReference>
<evidence type="ECO:0000256" key="2">
    <source>
        <dbReference type="SAM" id="Phobius"/>
    </source>
</evidence>
<feature type="transmembrane region" description="Helical" evidence="2">
    <location>
        <begin position="260"/>
        <end position="280"/>
    </location>
</feature>
<keyword evidence="4" id="KW-1185">Reference proteome</keyword>
<feature type="transmembrane region" description="Helical" evidence="2">
    <location>
        <begin position="66"/>
        <end position="86"/>
    </location>
</feature>
<feature type="transmembrane region" description="Helical" evidence="2">
    <location>
        <begin position="203"/>
        <end position="221"/>
    </location>
</feature>
<proteinExistence type="predicted"/>
<dbReference type="EMBL" id="BAAAQB010000037">
    <property type="protein sequence ID" value="GAA2139927.1"/>
    <property type="molecule type" value="Genomic_DNA"/>
</dbReference>
<keyword evidence="2" id="KW-1133">Transmembrane helix</keyword>
<dbReference type="InterPro" id="IPR025495">
    <property type="entry name" value="DUF4386"/>
</dbReference>
<feature type="transmembrane region" description="Helical" evidence="2">
    <location>
        <begin position="228"/>
        <end position="248"/>
    </location>
</feature>
<name>A0ABN2ZC25_9MICC</name>
<keyword evidence="2" id="KW-0472">Membrane</keyword>
<evidence type="ECO:0000313" key="3">
    <source>
        <dbReference type="EMBL" id="GAA2139927.1"/>
    </source>
</evidence>
<feature type="transmembrane region" description="Helical" evidence="2">
    <location>
        <begin position="106"/>
        <end position="132"/>
    </location>
</feature>
<dbReference type="Pfam" id="PF14329">
    <property type="entry name" value="DUF4386"/>
    <property type="match status" value="1"/>
</dbReference>
<comment type="caution">
    <text evidence="3">The sequence shown here is derived from an EMBL/GenBank/DDBJ whole genome shotgun (WGS) entry which is preliminary data.</text>
</comment>
<evidence type="ECO:0008006" key="5">
    <source>
        <dbReference type="Google" id="ProtNLM"/>
    </source>
</evidence>
<gene>
    <name evidence="3" type="ORF">GCM10009825_27260</name>
</gene>
<keyword evidence="2" id="KW-0812">Transmembrane</keyword>
<organism evidence="3 4">
    <name type="scientific">Arthrobacter humicola</name>
    <dbReference type="NCBI Taxonomy" id="409291"/>
    <lineage>
        <taxon>Bacteria</taxon>
        <taxon>Bacillati</taxon>
        <taxon>Actinomycetota</taxon>
        <taxon>Actinomycetes</taxon>
        <taxon>Micrococcales</taxon>
        <taxon>Micrococcaceae</taxon>
        <taxon>Arthrobacter</taxon>
    </lineage>
</organism>
<reference evidence="3 4" key="1">
    <citation type="journal article" date="2019" name="Int. J. Syst. Evol. Microbiol.">
        <title>The Global Catalogue of Microorganisms (GCM) 10K type strain sequencing project: providing services to taxonomists for standard genome sequencing and annotation.</title>
        <authorList>
            <consortium name="The Broad Institute Genomics Platform"/>
            <consortium name="The Broad Institute Genome Sequencing Center for Infectious Disease"/>
            <person name="Wu L."/>
            <person name="Ma J."/>
        </authorList>
    </citation>
    <scope>NUCLEOTIDE SEQUENCE [LARGE SCALE GENOMIC DNA]</scope>
    <source>
        <strain evidence="3 4">JCM 15921</strain>
    </source>
</reference>
<feature type="transmembrane region" description="Helical" evidence="2">
    <location>
        <begin position="139"/>
        <end position="160"/>
    </location>
</feature>
<sequence length="289" mass="30773">MRGSNEPWHRGRDRRSLRLGEYSAHLRVGTKRAVPMKKFGTEDSHSPPAAPAEPGRLSPHRGSLRLAATLAFAGFVVSVVAGLFHADSASANDHPATFAEYARSGIWTAVHLGQFVGMALLISGLLVLLVVLKTPDGAMAWTARFGAVAAVAALALYAALQAVDGVALKHAVDAWAAAAEPEKAARFATAEGIRWLEWGMRSYQSFMLGTALFLTGAVVVRARRVSRLIGYLMALSGIAYLAQGWIIGAEGFSPANTIPTLAGIVLMLVWTVWLLLSAWFGNDVPSGDI</sequence>
<feature type="region of interest" description="Disordered" evidence="1">
    <location>
        <begin position="35"/>
        <end position="58"/>
    </location>
</feature>
<protein>
    <recommendedName>
        <fullName evidence="5">DUF4386 domain-containing protein</fullName>
    </recommendedName>
</protein>
<evidence type="ECO:0000256" key="1">
    <source>
        <dbReference type="SAM" id="MobiDB-lite"/>
    </source>
</evidence>
<accession>A0ABN2ZC25</accession>
<evidence type="ECO:0000313" key="4">
    <source>
        <dbReference type="Proteomes" id="UP001500102"/>
    </source>
</evidence>